<evidence type="ECO:0000259" key="1">
    <source>
        <dbReference type="Pfam" id="PF15570"/>
    </source>
</evidence>
<feature type="domain" description="Immunity protein 43" evidence="1">
    <location>
        <begin position="44"/>
        <end position="193"/>
    </location>
</feature>
<comment type="caution">
    <text evidence="2">The sequence shown here is derived from an EMBL/GenBank/DDBJ whole genome shotgun (WGS) entry which is preliminary data.</text>
</comment>
<accession>A0ABV0FAH4</accession>
<gene>
    <name evidence="2" type="ORF">ABGV49_03075</name>
</gene>
<proteinExistence type="predicted"/>
<evidence type="ECO:0000313" key="2">
    <source>
        <dbReference type="EMBL" id="MEO2216048.1"/>
    </source>
</evidence>
<dbReference type="InterPro" id="IPR029079">
    <property type="entry name" value="Imm43"/>
</dbReference>
<reference evidence="2 3" key="1">
    <citation type="submission" date="2024-05" db="EMBL/GenBank/DDBJ databases">
        <authorList>
            <person name="De Oliveira J.P."/>
            <person name="Noriler S.A."/>
            <person name="De Oliveira A.G."/>
            <person name="Sipoli D.S."/>
        </authorList>
    </citation>
    <scope>NUCLEOTIDE SEQUENCE [LARGE SCALE GENOMIC DNA]</scope>
    <source>
        <strain evidence="2 3">LABIM189</strain>
    </source>
</reference>
<dbReference type="EMBL" id="JBDOJC010000001">
    <property type="protein sequence ID" value="MEO2216048.1"/>
    <property type="molecule type" value="Genomic_DNA"/>
</dbReference>
<sequence>MTYYVLSAKQEKNCPLSLAEEKGLYDRFYSEADSTPSVGYFPWYSFDTRDSCKLPKDSVLIVENTFYDFPIRNISSNIYAISESFLSILNDYNLKFEYSPLKVISKNGKKAVNKDYFLIRFPYTNSQEVIDSSKSEVSFDDGLYSIKKIKIHSKINTPLFLIGDVIHEQRTFFASQEFVQNIKKKSLKGINFFIDSEAKWKNPIEFLDFLFDGEGSIDEQVWPL</sequence>
<organism evidence="2 3">
    <name type="scientific">Chromobacterium vaccinii</name>
    <dbReference type="NCBI Taxonomy" id="1108595"/>
    <lineage>
        <taxon>Bacteria</taxon>
        <taxon>Pseudomonadati</taxon>
        <taxon>Pseudomonadota</taxon>
        <taxon>Betaproteobacteria</taxon>
        <taxon>Neisseriales</taxon>
        <taxon>Chromobacteriaceae</taxon>
        <taxon>Chromobacterium</taxon>
    </lineage>
</organism>
<dbReference type="RefSeq" id="WP_347369698.1">
    <property type="nucleotide sequence ID" value="NZ_JBDOJC010000001.1"/>
</dbReference>
<keyword evidence="3" id="KW-1185">Reference proteome</keyword>
<dbReference type="Proteomes" id="UP001455709">
    <property type="component" value="Unassembled WGS sequence"/>
</dbReference>
<dbReference type="Pfam" id="PF15570">
    <property type="entry name" value="Imm43"/>
    <property type="match status" value="1"/>
</dbReference>
<protein>
    <recommendedName>
        <fullName evidence="1">Immunity protein 43 domain-containing protein</fullName>
    </recommendedName>
</protein>
<name>A0ABV0FAH4_9NEIS</name>
<evidence type="ECO:0000313" key="3">
    <source>
        <dbReference type="Proteomes" id="UP001455709"/>
    </source>
</evidence>